<dbReference type="AlphaFoldDB" id="A0A0V8B9D7"/>
<dbReference type="Proteomes" id="UP000192067">
    <property type="component" value="Chromosome"/>
</dbReference>
<accession>A0A0V8B9D7</accession>
<organism evidence="2 3">
    <name type="scientific">Lactococcus lactis subsp. lactis</name>
    <name type="common">Streptococcus lactis</name>
    <dbReference type="NCBI Taxonomy" id="1360"/>
    <lineage>
        <taxon>Bacteria</taxon>
        <taxon>Bacillati</taxon>
        <taxon>Bacillota</taxon>
        <taxon>Bacilli</taxon>
        <taxon>Lactobacillales</taxon>
        <taxon>Streptococcaceae</taxon>
        <taxon>Lactococcus</taxon>
    </lineage>
</organism>
<evidence type="ECO:0000313" key="2">
    <source>
        <dbReference type="EMBL" id="KSU20693.1"/>
    </source>
</evidence>
<name>A0A0V8B9D7_LACLL</name>
<reference evidence="3" key="1">
    <citation type="submission" date="2015-10" db="EMBL/GenBank/DDBJ databases">
        <title>Draft Genome Sequences of 11 Lactococcus lactis subspecies cremoris strains.</title>
        <authorList>
            <person name="Wels M."/>
            <person name="Backus L."/>
            <person name="Boekhorst J."/>
            <person name="Dijkstra A."/>
            <person name="Beerthuizen M."/>
            <person name="Kelly W."/>
            <person name="Siezen R."/>
            <person name="Bachmann H."/>
            <person name="Van Hijum S."/>
        </authorList>
    </citation>
    <scope>NUCLEOTIDE SEQUENCE [LARGE SCALE GENOMIC DNA]</scope>
    <source>
        <strain evidence="3">LMG9449</strain>
    </source>
</reference>
<dbReference type="InterPro" id="IPR004260">
    <property type="entry name" value="Pyr-dimer_DNA_glycosylase"/>
</dbReference>
<dbReference type="PATRIC" id="fig|1360.100.peg.2436"/>
<dbReference type="Proteomes" id="UP000053612">
    <property type="component" value="Unassembled WGS sequence"/>
</dbReference>
<reference evidence="1 4" key="2">
    <citation type="journal article" date="2017" name="BMC Genomics">
        <title>Comparative and functional genomics of the Lactococcus lactis taxon; insights into evolution and niche adaptation.</title>
        <authorList>
            <person name="Kelleher P."/>
            <person name="Bottacini F."/>
            <person name="Mahony J."/>
            <person name="Kilcawley K.N."/>
            <person name="van Sinderen D."/>
        </authorList>
    </citation>
    <scope>NUCLEOTIDE SEQUENCE [LARGE SCALE GENOMIC DNA]</scope>
    <source>
        <strain evidence="1 4">UC11</strain>
    </source>
</reference>
<evidence type="ECO:0000313" key="3">
    <source>
        <dbReference type="Proteomes" id="UP000053612"/>
    </source>
</evidence>
<dbReference type="EMBL" id="CP015904">
    <property type="protein sequence ID" value="ARE14483.1"/>
    <property type="molecule type" value="Genomic_DNA"/>
</dbReference>
<dbReference type="RefSeq" id="WP_012898676.1">
    <property type="nucleotide sequence ID" value="NZ_CP015903.2"/>
</dbReference>
<dbReference type="EMBL" id="LKLS01000061">
    <property type="protein sequence ID" value="KSU20693.1"/>
    <property type="molecule type" value="Genomic_DNA"/>
</dbReference>
<evidence type="ECO:0000313" key="1">
    <source>
        <dbReference type="EMBL" id="ARE14483.1"/>
    </source>
</evidence>
<reference evidence="2" key="3">
    <citation type="journal article" date="2017" name="Genome Announc.">
        <title>Draft Genome Sequences of 24 Lactococcus lactis Strains.</title>
        <authorList>
            <person name="Backus L."/>
            <person name="Wels M."/>
            <person name="Boekhorst J."/>
            <person name="Dijkstra A.R."/>
            <person name="Beerthuyzen M."/>
            <person name="Kelly W.J."/>
            <person name="Siezen R.J."/>
            <person name="van Hijum S.A."/>
            <person name="Bachmann H."/>
        </authorList>
    </citation>
    <scope>NUCLEOTIDE SEQUENCE</scope>
    <source>
        <strain evidence="2">LMG9447</strain>
    </source>
</reference>
<dbReference type="NCBIfam" id="TIGR02328">
    <property type="entry name" value="TIGR02328 family protein"/>
    <property type="match status" value="1"/>
</dbReference>
<sequence>MRLWHEDLIEKLPRQQLLGQHRECCALRGNGWGKPHSTVNYVFNYSPYKLFQYHQLVMNEMKKRGYKPSVDWENPFYRGTSCSSYENIEKVPMTKPIYSEHNNSYLFECLENLKEKNIIIQL</sequence>
<proteinExistence type="predicted"/>
<evidence type="ECO:0000313" key="4">
    <source>
        <dbReference type="Proteomes" id="UP000192067"/>
    </source>
</evidence>
<dbReference type="InterPro" id="IPR012650">
    <property type="entry name" value="CHP02328"/>
</dbReference>
<protein>
    <submittedName>
        <fullName evidence="1">Prophage protein</fullName>
    </submittedName>
</protein>
<gene>
    <name evidence="1" type="ORF">LLUC11_2162</name>
    <name evidence="2" type="ORF">LMG9449_0561</name>
</gene>
<dbReference type="Pfam" id="PF03013">
    <property type="entry name" value="Pyr_excise"/>
    <property type="match status" value="1"/>
</dbReference>